<dbReference type="InterPro" id="IPR010559">
    <property type="entry name" value="Sig_transdc_His_kin_internal"/>
</dbReference>
<feature type="transmembrane region" description="Helical" evidence="1">
    <location>
        <begin position="12"/>
        <end position="35"/>
    </location>
</feature>
<keyword evidence="1" id="KW-0472">Membrane</keyword>
<dbReference type="InterPro" id="IPR050640">
    <property type="entry name" value="Bact_2-comp_sensor_kinase"/>
</dbReference>
<feature type="transmembrane region" description="Helical" evidence="1">
    <location>
        <begin position="41"/>
        <end position="62"/>
    </location>
</feature>
<dbReference type="GO" id="GO:0000155">
    <property type="term" value="F:phosphorelay sensor kinase activity"/>
    <property type="evidence" value="ECO:0007669"/>
    <property type="project" value="InterPro"/>
</dbReference>
<keyword evidence="4" id="KW-1185">Reference proteome</keyword>
<accession>A0A430HQK6</accession>
<keyword evidence="1" id="KW-0812">Transmembrane</keyword>
<organism evidence="3 4">
    <name type="scientific">Massilia atriviolacea</name>
    <dbReference type="NCBI Taxonomy" id="2495579"/>
    <lineage>
        <taxon>Bacteria</taxon>
        <taxon>Pseudomonadati</taxon>
        <taxon>Pseudomonadota</taxon>
        <taxon>Betaproteobacteria</taxon>
        <taxon>Burkholderiales</taxon>
        <taxon>Oxalobacteraceae</taxon>
        <taxon>Telluria group</taxon>
        <taxon>Massilia</taxon>
    </lineage>
</organism>
<evidence type="ECO:0000259" key="2">
    <source>
        <dbReference type="Pfam" id="PF06580"/>
    </source>
</evidence>
<name>A0A430HQK6_9BURK</name>
<protein>
    <submittedName>
        <fullName evidence="3">Sensor histidine kinase</fullName>
    </submittedName>
</protein>
<evidence type="ECO:0000256" key="1">
    <source>
        <dbReference type="SAM" id="Phobius"/>
    </source>
</evidence>
<dbReference type="RefSeq" id="WP_126073160.1">
    <property type="nucleotide sequence ID" value="NZ_CP051166.1"/>
</dbReference>
<keyword evidence="3" id="KW-0418">Kinase</keyword>
<dbReference type="SUPFAM" id="SSF55874">
    <property type="entry name" value="ATPase domain of HSP90 chaperone/DNA topoisomerase II/histidine kinase"/>
    <property type="match status" value="1"/>
</dbReference>
<feature type="domain" description="Signal transduction histidine kinase internal region" evidence="2">
    <location>
        <begin position="156"/>
        <end position="235"/>
    </location>
</feature>
<comment type="caution">
    <text evidence="3">The sequence shown here is derived from an EMBL/GenBank/DDBJ whole genome shotgun (WGS) entry which is preliminary data.</text>
</comment>
<keyword evidence="3" id="KW-0808">Transferase</keyword>
<dbReference type="Gene3D" id="3.30.565.10">
    <property type="entry name" value="Histidine kinase-like ATPase, C-terminal domain"/>
    <property type="match status" value="1"/>
</dbReference>
<dbReference type="GO" id="GO:0016020">
    <property type="term" value="C:membrane"/>
    <property type="evidence" value="ECO:0007669"/>
    <property type="project" value="InterPro"/>
</dbReference>
<sequence>MQGPFSTRRGAGLYLLAWLLLAIVFAGLIVAASGAAWTGGLLFTVPVTLLYGCAAGFSAYYLCRAYPLGERSAVSVLAVFAAASTLASLLWTALCSAWNAVCEAITMSAPLHAAIFGLGVMLYALSAVAHYLALEFQRARAAERRELEVALMAQDAELRMLRTQIDPHFLFNSLNSISALTSIDPARARDMTVRLADFFRHSLGLEAGRKVTLEAEATLALHFVAIEKVRFGARLNIEQDIDPAALACLLPPMILQPLVENAVKHGIAQLTGGGTIRIAAQRAGSILKIVVENDIDADPPAAGGNGIGLANVRQRLAATYGHEASIHWAREAQQFRVALSLPAHTTENEACAS</sequence>
<dbReference type="Proteomes" id="UP000278085">
    <property type="component" value="Unassembled WGS sequence"/>
</dbReference>
<evidence type="ECO:0000313" key="3">
    <source>
        <dbReference type="EMBL" id="RSZ59798.1"/>
    </source>
</evidence>
<dbReference type="OrthoDB" id="2514702at2"/>
<feature type="transmembrane region" description="Helical" evidence="1">
    <location>
        <begin position="74"/>
        <end position="94"/>
    </location>
</feature>
<dbReference type="PANTHER" id="PTHR34220">
    <property type="entry name" value="SENSOR HISTIDINE KINASE YPDA"/>
    <property type="match status" value="1"/>
</dbReference>
<feature type="transmembrane region" description="Helical" evidence="1">
    <location>
        <begin position="114"/>
        <end position="134"/>
    </location>
</feature>
<dbReference type="AlphaFoldDB" id="A0A430HQK6"/>
<dbReference type="InterPro" id="IPR036890">
    <property type="entry name" value="HATPase_C_sf"/>
</dbReference>
<proteinExistence type="predicted"/>
<reference evidence="3 4" key="1">
    <citation type="submission" date="2018-12" db="EMBL/GenBank/DDBJ databases">
        <authorList>
            <person name="Yang E."/>
        </authorList>
    </citation>
    <scope>NUCLEOTIDE SEQUENCE [LARGE SCALE GENOMIC DNA]</scope>
    <source>
        <strain evidence="3 4">SOD</strain>
    </source>
</reference>
<dbReference type="PANTHER" id="PTHR34220:SF7">
    <property type="entry name" value="SENSOR HISTIDINE KINASE YPDA"/>
    <property type="match status" value="1"/>
</dbReference>
<evidence type="ECO:0000313" key="4">
    <source>
        <dbReference type="Proteomes" id="UP000278085"/>
    </source>
</evidence>
<gene>
    <name evidence="3" type="ORF">EJB06_06265</name>
</gene>
<keyword evidence="1" id="KW-1133">Transmembrane helix</keyword>
<dbReference type="Pfam" id="PF06580">
    <property type="entry name" value="His_kinase"/>
    <property type="match status" value="1"/>
</dbReference>
<dbReference type="EMBL" id="RXLQ01000003">
    <property type="protein sequence ID" value="RSZ59798.1"/>
    <property type="molecule type" value="Genomic_DNA"/>
</dbReference>